<accession>A0A0E3VTA5</accession>
<evidence type="ECO:0000256" key="2">
    <source>
        <dbReference type="ARBA" id="ARBA00021874"/>
    </source>
</evidence>
<dbReference type="SUPFAM" id="SSF75304">
    <property type="entry name" value="Amidase signature (AS) enzymes"/>
    <property type="match status" value="1"/>
</dbReference>
<dbReference type="AlphaFoldDB" id="A0A0E3VTA5"/>
<feature type="domain" description="Amidase" evidence="3">
    <location>
        <begin position="26"/>
        <end position="450"/>
    </location>
</feature>
<proteinExistence type="predicted"/>
<evidence type="ECO:0000259" key="3">
    <source>
        <dbReference type="Pfam" id="PF01425"/>
    </source>
</evidence>
<dbReference type="EMBL" id="AP014685">
    <property type="protein sequence ID" value="BAR55320.1"/>
    <property type="molecule type" value="Genomic_DNA"/>
</dbReference>
<dbReference type="RefSeq" id="WP_060908925.1">
    <property type="nucleotide sequence ID" value="NZ_JAFCKD010000017.1"/>
</dbReference>
<evidence type="ECO:0000256" key="1">
    <source>
        <dbReference type="ARBA" id="ARBA00003871"/>
    </source>
</evidence>
<protein>
    <recommendedName>
        <fullName evidence="2">Indoleacetamide hydrolase</fullName>
    </recommendedName>
</protein>
<reference evidence="4 5" key="1">
    <citation type="submission" date="2014-11" db="EMBL/GenBank/DDBJ databases">
        <title>Symbiosis island explosion on the genome of extra-slow-growing strains of soybean bradyrhizobia with massive insertion sequences.</title>
        <authorList>
            <person name="Iida T."/>
            <person name="Minamisawa K."/>
        </authorList>
    </citation>
    <scope>NUCLEOTIDE SEQUENCE [LARGE SCALE GENOMIC DNA]</scope>
    <source>
        <strain evidence="4 5">NK6</strain>
    </source>
</reference>
<evidence type="ECO:0000313" key="4">
    <source>
        <dbReference type="EMBL" id="BAR55320.1"/>
    </source>
</evidence>
<sequence length="471" mass="49758">MSTEPALMTLTEVARAIAMKQVSSHEVTRALLHRIAQWQPHLNAFMSIEAEAALKAAEAADAELAKGEVRGPLHGVPLAHKDMYYDAGKVSTCGSLIRRDFVATTTSTALQRLKDAGQVRLGTLHLAEFAYGPTGHNAHYCPVRNPWNVAHITGGSSSGSGSAVAARLTFAALGSDTGGSIRMPAHFCGVTGLKTTWSRVSRAGAMPLSQSLDTVGPLARTAEDCALLLALMAGPDPEDSTASHEPLSDYVGATKGSLKGLKIGVPASFYVDDLDGEVARVLDETIAVLKREGADIVKVELPDQRQLSSASQLVLAAEAAAFHKRWMIERPQDYGPQVLMRLQNGLAVPAITYLEAMRWRGPALAAHNAATAGVDAIIAPASPVPAPTIEESDVGGGPNAPAMVQRLTLFTRPVNFLGLPSLTVPSGFTKSGLPVGMQLIGRSFDEATLLTIGAAFQRVTDYHDRVPKLPS</sequence>
<dbReference type="PANTHER" id="PTHR11895">
    <property type="entry name" value="TRANSAMIDASE"/>
    <property type="match status" value="1"/>
</dbReference>
<evidence type="ECO:0000313" key="5">
    <source>
        <dbReference type="Proteomes" id="UP000063308"/>
    </source>
</evidence>
<dbReference type="InterPro" id="IPR000120">
    <property type="entry name" value="Amidase"/>
</dbReference>
<dbReference type="Proteomes" id="UP000063308">
    <property type="component" value="Chromosome"/>
</dbReference>
<gene>
    <name evidence="4" type="ORF">NK6_2139</name>
</gene>
<keyword evidence="4" id="KW-0808">Transferase</keyword>
<dbReference type="InterPro" id="IPR023631">
    <property type="entry name" value="Amidase_dom"/>
</dbReference>
<dbReference type="GO" id="GO:0016740">
    <property type="term" value="F:transferase activity"/>
    <property type="evidence" value="ECO:0007669"/>
    <property type="project" value="UniProtKB-KW"/>
</dbReference>
<dbReference type="InterPro" id="IPR020556">
    <property type="entry name" value="Amidase_CS"/>
</dbReference>
<dbReference type="Gene3D" id="3.90.1300.10">
    <property type="entry name" value="Amidase signature (AS) domain"/>
    <property type="match status" value="1"/>
</dbReference>
<dbReference type="PROSITE" id="PS00571">
    <property type="entry name" value="AMIDASES"/>
    <property type="match status" value="1"/>
</dbReference>
<organism evidence="4 5">
    <name type="scientific">Bradyrhizobium diazoefficiens</name>
    <dbReference type="NCBI Taxonomy" id="1355477"/>
    <lineage>
        <taxon>Bacteria</taxon>
        <taxon>Pseudomonadati</taxon>
        <taxon>Pseudomonadota</taxon>
        <taxon>Alphaproteobacteria</taxon>
        <taxon>Hyphomicrobiales</taxon>
        <taxon>Nitrobacteraceae</taxon>
        <taxon>Bradyrhizobium</taxon>
    </lineage>
</organism>
<comment type="function">
    <text evidence="1">Hydrolyzes indole-3-acetamide (IAM) into indole-3-acetic acid (IAA).</text>
</comment>
<dbReference type="PANTHER" id="PTHR11895:SF176">
    <property type="entry name" value="AMIDASE AMID-RELATED"/>
    <property type="match status" value="1"/>
</dbReference>
<name>A0A0E3VTA5_9BRAD</name>
<dbReference type="InterPro" id="IPR036928">
    <property type="entry name" value="AS_sf"/>
</dbReference>
<dbReference type="Pfam" id="PF01425">
    <property type="entry name" value="Amidase"/>
    <property type="match status" value="1"/>
</dbReference>